<protein>
    <recommendedName>
        <fullName evidence="4">SHOCT domain-containing protein</fullName>
    </recommendedName>
</protein>
<name>X0W7M9_9ZZZZ</name>
<evidence type="ECO:0008006" key="4">
    <source>
        <dbReference type="Google" id="ProtNLM"/>
    </source>
</evidence>
<feature type="transmembrane region" description="Helical" evidence="2">
    <location>
        <begin position="6"/>
        <end position="25"/>
    </location>
</feature>
<keyword evidence="2" id="KW-1133">Transmembrane helix</keyword>
<reference evidence="3" key="1">
    <citation type="journal article" date="2014" name="Front. Microbiol.">
        <title>High frequency of phylogenetically diverse reductive dehalogenase-homologous genes in deep subseafloor sedimentary metagenomes.</title>
        <authorList>
            <person name="Kawai M."/>
            <person name="Futagami T."/>
            <person name="Toyoda A."/>
            <person name="Takaki Y."/>
            <person name="Nishi S."/>
            <person name="Hori S."/>
            <person name="Arai W."/>
            <person name="Tsubouchi T."/>
            <person name="Morono Y."/>
            <person name="Uchiyama I."/>
            <person name="Ito T."/>
            <person name="Fujiyama A."/>
            <person name="Inagaki F."/>
            <person name="Takami H."/>
        </authorList>
    </citation>
    <scope>NUCLEOTIDE SEQUENCE</scope>
    <source>
        <strain evidence="3">Expedition CK06-06</strain>
    </source>
</reference>
<evidence type="ECO:0000313" key="3">
    <source>
        <dbReference type="EMBL" id="GAG26580.1"/>
    </source>
</evidence>
<accession>X0W7M9</accession>
<proteinExistence type="predicted"/>
<feature type="compositionally biased region" description="Low complexity" evidence="1">
    <location>
        <begin position="63"/>
        <end position="78"/>
    </location>
</feature>
<feature type="non-terminal residue" evidence="3">
    <location>
        <position position="1"/>
    </location>
</feature>
<dbReference type="AlphaFoldDB" id="X0W7M9"/>
<sequence length="116" mass="12700">LKIEALTYGLLAAFAVGAVNLYTVVPANWLGRARNLATEVRQAAALRAQAYEAGEVKKETPVEAPSESLSASEPSPQSVVLRAKLEQLKQLREEDLISEEDFESKKKEILDKMVSS</sequence>
<gene>
    <name evidence="3" type="ORF">S01H1_53783</name>
</gene>
<dbReference type="EMBL" id="BARS01034845">
    <property type="protein sequence ID" value="GAG26580.1"/>
    <property type="molecule type" value="Genomic_DNA"/>
</dbReference>
<keyword evidence="2" id="KW-0472">Membrane</keyword>
<comment type="caution">
    <text evidence="3">The sequence shown here is derived from an EMBL/GenBank/DDBJ whole genome shotgun (WGS) entry which is preliminary data.</text>
</comment>
<evidence type="ECO:0000256" key="2">
    <source>
        <dbReference type="SAM" id="Phobius"/>
    </source>
</evidence>
<feature type="region of interest" description="Disordered" evidence="1">
    <location>
        <begin position="55"/>
        <end position="78"/>
    </location>
</feature>
<evidence type="ECO:0000256" key="1">
    <source>
        <dbReference type="SAM" id="MobiDB-lite"/>
    </source>
</evidence>
<keyword evidence="2" id="KW-0812">Transmembrane</keyword>
<organism evidence="3">
    <name type="scientific">marine sediment metagenome</name>
    <dbReference type="NCBI Taxonomy" id="412755"/>
    <lineage>
        <taxon>unclassified sequences</taxon>
        <taxon>metagenomes</taxon>
        <taxon>ecological metagenomes</taxon>
    </lineage>
</organism>